<reference evidence="2 3" key="1">
    <citation type="submission" date="2021-03" db="EMBL/GenBank/DDBJ databases">
        <title>Genomic Encyclopedia of Type Strains, Phase IV (KMG-IV): sequencing the most valuable type-strain genomes for metagenomic binning, comparative biology and taxonomic classification.</title>
        <authorList>
            <person name="Goeker M."/>
        </authorList>
    </citation>
    <scope>NUCLEOTIDE SEQUENCE [LARGE SCALE GENOMIC DNA]</scope>
    <source>
        <strain evidence="2 3">DSM 26427</strain>
    </source>
</reference>
<dbReference type="RefSeq" id="WP_209856812.1">
    <property type="nucleotide sequence ID" value="NZ_JAGGJV010000012.1"/>
</dbReference>
<comment type="caution">
    <text evidence="2">The sequence shown here is derived from an EMBL/GenBank/DDBJ whole genome shotgun (WGS) entry which is preliminary data.</text>
</comment>
<keyword evidence="3" id="KW-1185">Reference proteome</keyword>
<dbReference type="InterPro" id="IPR013417">
    <property type="entry name" value="CHP02588"/>
</dbReference>
<dbReference type="NCBIfam" id="TIGR02588">
    <property type="entry name" value="TIGR02588 family protein"/>
    <property type="match status" value="1"/>
</dbReference>
<name>A0ABS4EVI2_9HYPH</name>
<evidence type="ECO:0000256" key="1">
    <source>
        <dbReference type="SAM" id="Phobius"/>
    </source>
</evidence>
<accession>A0ABS4EVI2</accession>
<dbReference type="EMBL" id="JAGGJV010000012">
    <property type="protein sequence ID" value="MBP1861965.1"/>
    <property type="molecule type" value="Genomic_DNA"/>
</dbReference>
<keyword evidence="1" id="KW-0472">Membrane</keyword>
<keyword evidence="1" id="KW-0812">Transmembrane</keyword>
<keyword evidence="1" id="KW-1133">Transmembrane helix</keyword>
<proteinExistence type="predicted"/>
<evidence type="ECO:0000313" key="2">
    <source>
        <dbReference type="EMBL" id="MBP1861965.1"/>
    </source>
</evidence>
<gene>
    <name evidence="2" type="ORF">J2Z75_005494</name>
</gene>
<dbReference type="Proteomes" id="UP000823786">
    <property type="component" value="Unassembled WGS sequence"/>
</dbReference>
<organism evidence="2 3">
    <name type="scientific">Rhizobium herbae</name>
    <dbReference type="NCBI Taxonomy" id="508661"/>
    <lineage>
        <taxon>Bacteria</taxon>
        <taxon>Pseudomonadati</taxon>
        <taxon>Pseudomonadota</taxon>
        <taxon>Alphaproteobacteria</taxon>
        <taxon>Hyphomicrobiales</taxon>
        <taxon>Rhizobiaceae</taxon>
        <taxon>Rhizobium/Agrobacterium group</taxon>
        <taxon>Rhizobium</taxon>
    </lineage>
</organism>
<evidence type="ECO:0000313" key="3">
    <source>
        <dbReference type="Proteomes" id="UP000823786"/>
    </source>
</evidence>
<sequence length="140" mass="14852">MAEAKPDRRNGRTVSRGAHWIEWLTGGLCTALVAAMIAWIASNAVIGSDRAPDLAVRIIRQQANPGGGYAVSFVIENSGTRTAAAVPVTGDLKDGDRVIETHEVTFDYVPAQSSTTGALLFKTDPSAHMLDIRASGYVDP</sequence>
<protein>
    <submittedName>
        <fullName evidence="2">Uncharacterized protein (TIGR02588 family)</fullName>
    </submittedName>
</protein>
<feature type="transmembrane region" description="Helical" evidence="1">
    <location>
        <begin position="20"/>
        <end position="41"/>
    </location>
</feature>